<sequence length="64" mass="6979">MTGGTDNWDGEVEMQKLLDMLPGVQPESSNADTDLPSALDHLEMCGWDMGQYLQTPSSTMVGVF</sequence>
<dbReference type="Proteomes" id="UP001385951">
    <property type="component" value="Unassembled WGS sequence"/>
</dbReference>
<protein>
    <submittedName>
        <fullName evidence="1">Uncharacterized protein</fullName>
    </submittedName>
</protein>
<name>A0AAW0GKM7_9APHY</name>
<proteinExistence type="predicted"/>
<evidence type="ECO:0000313" key="1">
    <source>
        <dbReference type="EMBL" id="KAK7692354.1"/>
    </source>
</evidence>
<keyword evidence="2" id="KW-1185">Reference proteome</keyword>
<comment type="caution">
    <text evidence="1">The sequence shown here is derived from an EMBL/GenBank/DDBJ whole genome shotgun (WGS) entry which is preliminary data.</text>
</comment>
<gene>
    <name evidence="1" type="ORF">QCA50_003979</name>
</gene>
<evidence type="ECO:0000313" key="2">
    <source>
        <dbReference type="Proteomes" id="UP001385951"/>
    </source>
</evidence>
<dbReference type="AlphaFoldDB" id="A0AAW0GKM7"/>
<accession>A0AAW0GKM7</accession>
<reference evidence="1 2" key="1">
    <citation type="submission" date="2022-09" db="EMBL/GenBank/DDBJ databases">
        <authorList>
            <person name="Palmer J.M."/>
        </authorList>
    </citation>
    <scope>NUCLEOTIDE SEQUENCE [LARGE SCALE GENOMIC DNA]</scope>
    <source>
        <strain evidence="1 2">DSM 7382</strain>
    </source>
</reference>
<organism evidence="1 2">
    <name type="scientific">Cerrena zonata</name>
    <dbReference type="NCBI Taxonomy" id="2478898"/>
    <lineage>
        <taxon>Eukaryota</taxon>
        <taxon>Fungi</taxon>
        <taxon>Dikarya</taxon>
        <taxon>Basidiomycota</taxon>
        <taxon>Agaricomycotina</taxon>
        <taxon>Agaricomycetes</taxon>
        <taxon>Polyporales</taxon>
        <taxon>Cerrenaceae</taxon>
        <taxon>Cerrena</taxon>
    </lineage>
</organism>
<dbReference type="EMBL" id="JASBNA010000004">
    <property type="protein sequence ID" value="KAK7692354.1"/>
    <property type="molecule type" value="Genomic_DNA"/>
</dbReference>